<feature type="region of interest" description="Disordered" evidence="1">
    <location>
        <begin position="248"/>
        <end position="269"/>
    </location>
</feature>
<evidence type="ECO:0000256" key="1">
    <source>
        <dbReference type="SAM" id="MobiDB-lite"/>
    </source>
</evidence>
<name>A0A7W7SQN1_9ACTN</name>
<dbReference type="RefSeq" id="WP_184534818.1">
    <property type="nucleotide sequence ID" value="NZ_JACHJW010000001.1"/>
</dbReference>
<dbReference type="Proteomes" id="UP000578819">
    <property type="component" value="Unassembled WGS sequence"/>
</dbReference>
<sequence length="269" mass="28283">MAAKKRPAKPAPPAKTGSGKGVAWGLVVTAVIVAVVVLVAQSGDDDLNVPPPTATERADTVAILERASKAQNICYGWRLVEGYSSDAISVGSNLGDNVPVDEDPARCPRWIRVRATVTYTSESSESNDYASIWVDGSDDLSISGFPTGLQRLGLDDDVFIDDPGWATARAAVFLPLLAAEQGLAPPVPLATAAPDGTGASSAPTPLPDAGSDFLRDRWPYLLGAVAFLLVSALLVTIGLVQRSRHGNRPYVGAVGKRGTRPRTQDKRQS</sequence>
<comment type="caution">
    <text evidence="3">The sequence shown here is derived from an EMBL/GenBank/DDBJ whole genome shotgun (WGS) entry which is preliminary data.</text>
</comment>
<protein>
    <submittedName>
        <fullName evidence="3">Uncharacterized protein</fullName>
    </submittedName>
</protein>
<evidence type="ECO:0000313" key="3">
    <source>
        <dbReference type="EMBL" id="MBB4958781.1"/>
    </source>
</evidence>
<keyword evidence="2" id="KW-0812">Transmembrane</keyword>
<keyword evidence="2" id="KW-0472">Membrane</keyword>
<dbReference type="AlphaFoldDB" id="A0A7W7SQN1"/>
<keyword evidence="2" id="KW-1133">Transmembrane helix</keyword>
<accession>A0A7W7SQN1</accession>
<feature type="transmembrane region" description="Helical" evidence="2">
    <location>
        <begin position="220"/>
        <end position="240"/>
    </location>
</feature>
<reference evidence="3 4" key="1">
    <citation type="submission" date="2020-08" db="EMBL/GenBank/DDBJ databases">
        <title>Sequencing the genomes of 1000 actinobacteria strains.</title>
        <authorList>
            <person name="Klenk H.-P."/>
        </authorList>
    </citation>
    <scope>NUCLEOTIDE SEQUENCE [LARGE SCALE GENOMIC DNA]</scope>
    <source>
        <strain evidence="3 4">DSM 45886</strain>
    </source>
</reference>
<organism evidence="3 4">
    <name type="scientific">Micromonospora polyrhachis</name>
    <dbReference type="NCBI Taxonomy" id="1282883"/>
    <lineage>
        <taxon>Bacteria</taxon>
        <taxon>Bacillati</taxon>
        <taxon>Actinomycetota</taxon>
        <taxon>Actinomycetes</taxon>
        <taxon>Micromonosporales</taxon>
        <taxon>Micromonosporaceae</taxon>
        <taxon>Micromonospora</taxon>
    </lineage>
</organism>
<keyword evidence="4" id="KW-1185">Reference proteome</keyword>
<proteinExistence type="predicted"/>
<evidence type="ECO:0000256" key="2">
    <source>
        <dbReference type="SAM" id="Phobius"/>
    </source>
</evidence>
<feature type="transmembrane region" description="Helical" evidence="2">
    <location>
        <begin position="21"/>
        <end position="40"/>
    </location>
</feature>
<dbReference type="EMBL" id="JACHJW010000001">
    <property type="protein sequence ID" value="MBB4958781.1"/>
    <property type="molecule type" value="Genomic_DNA"/>
</dbReference>
<gene>
    <name evidence="3" type="ORF">FHR38_002514</name>
</gene>
<evidence type="ECO:0000313" key="4">
    <source>
        <dbReference type="Proteomes" id="UP000578819"/>
    </source>
</evidence>